<keyword evidence="2" id="KW-1185">Reference proteome</keyword>
<comment type="caution">
    <text evidence="1">The sequence shown here is derived from an EMBL/GenBank/DDBJ whole genome shotgun (WGS) entry which is preliminary data.</text>
</comment>
<dbReference type="AlphaFoldDB" id="A0AAV8S4S4"/>
<dbReference type="EMBL" id="JAIWQS010000243">
    <property type="protein sequence ID" value="KAJ8747060.1"/>
    <property type="molecule type" value="Genomic_DNA"/>
</dbReference>
<dbReference type="Proteomes" id="UP001159364">
    <property type="component" value="Unassembled WGS sequence"/>
</dbReference>
<reference evidence="1 2" key="1">
    <citation type="submission" date="2021-09" db="EMBL/GenBank/DDBJ databases">
        <title>Genomic insights and catalytic innovation underlie evolution of tropane alkaloids biosynthesis.</title>
        <authorList>
            <person name="Wang Y.-J."/>
            <person name="Tian T."/>
            <person name="Huang J.-P."/>
            <person name="Huang S.-X."/>
        </authorList>
    </citation>
    <scope>NUCLEOTIDE SEQUENCE [LARGE SCALE GENOMIC DNA]</scope>
    <source>
        <strain evidence="1">KIB-2018</strain>
        <tissue evidence="1">Leaf</tissue>
    </source>
</reference>
<gene>
    <name evidence="1" type="ORF">K2173_012776</name>
</gene>
<sequence length="102" mass="11166">MASLGQLMVRRIILIDSLAIEKCRYGGPPPPPPASILNLRKSLGTCQRRHLSSKIDLGMGKRRLGGSALARAFGQVGDGRLILRMFITLKSVLRCPDLILDE</sequence>
<organism evidence="1 2">
    <name type="scientific">Erythroxylum novogranatense</name>
    <dbReference type="NCBI Taxonomy" id="1862640"/>
    <lineage>
        <taxon>Eukaryota</taxon>
        <taxon>Viridiplantae</taxon>
        <taxon>Streptophyta</taxon>
        <taxon>Embryophyta</taxon>
        <taxon>Tracheophyta</taxon>
        <taxon>Spermatophyta</taxon>
        <taxon>Magnoliopsida</taxon>
        <taxon>eudicotyledons</taxon>
        <taxon>Gunneridae</taxon>
        <taxon>Pentapetalae</taxon>
        <taxon>rosids</taxon>
        <taxon>fabids</taxon>
        <taxon>Malpighiales</taxon>
        <taxon>Erythroxylaceae</taxon>
        <taxon>Erythroxylum</taxon>
    </lineage>
</organism>
<evidence type="ECO:0000313" key="1">
    <source>
        <dbReference type="EMBL" id="KAJ8747060.1"/>
    </source>
</evidence>
<name>A0AAV8S4S4_9ROSI</name>
<evidence type="ECO:0000313" key="2">
    <source>
        <dbReference type="Proteomes" id="UP001159364"/>
    </source>
</evidence>
<protein>
    <submittedName>
        <fullName evidence="1">Uncharacterized protein</fullName>
    </submittedName>
</protein>
<proteinExistence type="predicted"/>
<accession>A0AAV8S4S4</accession>